<comment type="caution">
    <text evidence="1">The sequence shown here is derived from an EMBL/GenBank/DDBJ whole genome shotgun (WGS) entry which is preliminary data.</text>
</comment>
<dbReference type="Proteomes" id="UP000662074">
    <property type="component" value="Unassembled WGS sequence"/>
</dbReference>
<gene>
    <name evidence="1" type="ORF">GCM10011425_24250</name>
</gene>
<dbReference type="AlphaFoldDB" id="A0A917N1V0"/>
<organism evidence="1 2">
    <name type="scientific">Mucilaginibacter galii</name>
    <dbReference type="NCBI Taxonomy" id="2005073"/>
    <lineage>
        <taxon>Bacteria</taxon>
        <taxon>Pseudomonadati</taxon>
        <taxon>Bacteroidota</taxon>
        <taxon>Sphingobacteriia</taxon>
        <taxon>Sphingobacteriales</taxon>
        <taxon>Sphingobacteriaceae</taxon>
        <taxon>Mucilaginibacter</taxon>
    </lineage>
</organism>
<evidence type="ECO:0008006" key="3">
    <source>
        <dbReference type="Google" id="ProtNLM"/>
    </source>
</evidence>
<name>A0A917N1V0_9SPHI</name>
<keyword evidence="2" id="KW-1185">Reference proteome</keyword>
<reference evidence="1" key="1">
    <citation type="journal article" date="2014" name="Int. J. Syst. Evol. Microbiol.">
        <title>Complete genome sequence of Corynebacterium casei LMG S-19264T (=DSM 44701T), isolated from a smear-ripened cheese.</title>
        <authorList>
            <consortium name="US DOE Joint Genome Institute (JGI-PGF)"/>
            <person name="Walter F."/>
            <person name="Albersmeier A."/>
            <person name="Kalinowski J."/>
            <person name="Ruckert C."/>
        </authorList>
    </citation>
    <scope>NUCLEOTIDE SEQUENCE</scope>
    <source>
        <strain evidence="1">CCM 8711</strain>
    </source>
</reference>
<evidence type="ECO:0000313" key="2">
    <source>
        <dbReference type="Proteomes" id="UP000662074"/>
    </source>
</evidence>
<proteinExistence type="predicted"/>
<sequence length="60" mass="6700">MITNNLQQLYGNIDIYLFDQLLKGTYNGCHNVLDVGCGGGRNLVYFLQNGFEVYGVDPNP</sequence>
<dbReference type="SUPFAM" id="SSF53335">
    <property type="entry name" value="S-adenosyl-L-methionine-dependent methyltransferases"/>
    <property type="match status" value="1"/>
</dbReference>
<dbReference type="EMBL" id="BMDO01000006">
    <property type="protein sequence ID" value="GGI51213.1"/>
    <property type="molecule type" value="Genomic_DNA"/>
</dbReference>
<dbReference type="Pfam" id="PF13489">
    <property type="entry name" value="Methyltransf_23"/>
    <property type="match status" value="1"/>
</dbReference>
<dbReference type="Gene3D" id="3.40.50.150">
    <property type="entry name" value="Vaccinia Virus protein VP39"/>
    <property type="match status" value="1"/>
</dbReference>
<dbReference type="CDD" id="cd02440">
    <property type="entry name" value="AdoMet_MTases"/>
    <property type="match status" value="1"/>
</dbReference>
<accession>A0A917N1V0</accession>
<protein>
    <recommendedName>
        <fullName evidence="3">Class I SAM-dependent methyltransferase</fullName>
    </recommendedName>
</protein>
<reference evidence="1" key="2">
    <citation type="submission" date="2020-09" db="EMBL/GenBank/DDBJ databases">
        <authorList>
            <person name="Sun Q."/>
            <person name="Sedlacek I."/>
        </authorList>
    </citation>
    <scope>NUCLEOTIDE SEQUENCE</scope>
    <source>
        <strain evidence="1">CCM 8711</strain>
    </source>
</reference>
<dbReference type="InterPro" id="IPR029063">
    <property type="entry name" value="SAM-dependent_MTases_sf"/>
</dbReference>
<evidence type="ECO:0000313" key="1">
    <source>
        <dbReference type="EMBL" id="GGI51213.1"/>
    </source>
</evidence>